<reference evidence="6 7" key="1">
    <citation type="journal article" date="2013" name="Genome Announc.">
        <title>Genome sequences for three denitrifying bacterial strains isolated from a uranium- and nitrate-contaminated subsurface environment.</title>
        <authorList>
            <person name="Venkatramanan R."/>
            <person name="Prakash O."/>
            <person name="Woyke T."/>
            <person name="Chain P."/>
            <person name="Goodwin L.A."/>
            <person name="Watson D."/>
            <person name="Brooks S."/>
            <person name="Kostka J.E."/>
            <person name="Green S.J."/>
        </authorList>
    </citation>
    <scope>NUCLEOTIDE SEQUENCE [LARGE SCALE GENOMIC DNA]</scope>
    <source>
        <strain evidence="6 7">1NES1</strain>
    </source>
</reference>
<dbReference type="InterPro" id="IPR011006">
    <property type="entry name" value="CheY-like_superfamily"/>
</dbReference>
<evidence type="ECO:0000259" key="5">
    <source>
        <dbReference type="PROSITE" id="PS50110"/>
    </source>
</evidence>
<feature type="modified residue" description="4-aspartylphosphate" evidence="4">
    <location>
        <position position="67"/>
    </location>
</feature>
<dbReference type="Proteomes" id="UP000005952">
    <property type="component" value="Chromosome"/>
</dbReference>
<dbReference type="eggNOG" id="COG0784">
    <property type="taxonomic scope" value="Bacteria"/>
</dbReference>
<evidence type="ECO:0000256" key="4">
    <source>
        <dbReference type="PROSITE-ProRule" id="PRU00169"/>
    </source>
</evidence>
<keyword evidence="7" id="KW-1185">Reference proteome</keyword>
<accession>N0B6C1</accession>
<evidence type="ECO:0000256" key="2">
    <source>
        <dbReference type="ARBA" id="ARBA00023015"/>
    </source>
</evidence>
<keyword evidence="3" id="KW-0804">Transcription</keyword>
<dbReference type="GO" id="GO:0000160">
    <property type="term" value="P:phosphorelay signal transduction system"/>
    <property type="evidence" value="ECO:0007669"/>
    <property type="project" value="InterPro"/>
</dbReference>
<keyword evidence="1 4" id="KW-0597">Phosphoprotein</keyword>
<dbReference type="SUPFAM" id="SSF52172">
    <property type="entry name" value="CheY-like"/>
    <property type="match status" value="1"/>
</dbReference>
<evidence type="ECO:0000313" key="7">
    <source>
        <dbReference type="Proteomes" id="UP000005952"/>
    </source>
</evidence>
<dbReference type="KEGG" id="hdt:HYPDE_34308"/>
<dbReference type="PROSITE" id="PS50110">
    <property type="entry name" value="RESPONSE_REGULATORY"/>
    <property type="match status" value="1"/>
</dbReference>
<feature type="domain" description="Response regulatory" evidence="5">
    <location>
        <begin position="17"/>
        <end position="128"/>
    </location>
</feature>
<dbReference type="AlphaFoldDB" id="N0B6C1"/>
<dbReference type="EMBL" id="CP005587">
    <property type="protein sequence ID" value="AGK58533.1"/>
    <property type="molecule type" value="Genomic_DNA"/>
</dbReference>
<organism evidence="6 7">
    <name type="scientific">Hyphomicrobium denitrificans 1NES1</name>
    <dbReference type="NCBI Taxonomy" id="670307"/>
    <lineage>
        <taxon>Bacteria</taxon>
        <taxon>Pseudomonadati</taxon>
        <taxon>Pseudomonadota</taxon>
        <taxon>Alphaproteobacteria</taxon>
        <taxon>Hyphomicrobiales</taxon>
        <taxon>Hyphomicrobiaceae</taxon>
        <taxon>Hyphomicrobium</taxon>
    </lineage>
</organism>
<dbReference type="HOGENOM" id="CLU_000445_69_8_5"/>
<dbReference type="RefSeq" id="WP_015598556.1">
    <property type="nucleotide sequence ID" value="NC_021172.1"/>
</dbReference>
<gene>
    <name evidence="6" type="ORF">HYPDE_34308</name>
</gene>
<evidence type="ECO:0000256" key="1">
    <source>
        <dbReference type="ARBA" id="ARBA00022553"/>
    </source>
</evidence>
<dbReference type="OrthoDB" id="9784719at2"/>
<dbReference type="Pfam" id="PF00072">
    <property type="entry name" value="Response_reg"/>
    <property type="match status" value="1"/>
</dbReference>
<dbReference type="InterPro" id="IPR050595">
    <property type="entry name" value="Bact_response_regulator"/>
</dbReference>
<dbReference type="PANTHER" id="PTHR44591">
    <property type="entry name" value="STRESS RESPONSE REGULATOR PROTEIN 1"/>
    <property type="match status" value="1"/>
</dbReference>
<evidence type="ECO:0000313" key="6">
    <source>
        <dbReference type="EMBL" id="AGK58533.1"/>
    </source>
</evidence>
<dbReference type="PANTHER" id="PTHR44591:SF3">
    <property type="entry name" value="RESPONSE REGULATORY DOMAIN-CONTAINING PROTEIN"/>
    <property type="match status" value="1"/>
</dbReference>
<sequence length="135" mass="14628">MADAALAKKRGGSPKARILLVEDEILIRLAMADDLRRAGFTVVEASNADEALSVLNTTPDIALVVTDIRMPGRIDGVELANWIRRHAPRIKVAIASANIESGMDRAFDAVFSKPVLTADLIARVRKLLPRTEQSG</sequence>
<name>N0B6C1_9HYPH</name>
<dbReference type="InterPro" id="IPR001789">
    <property type="entry name" value="Sig_transdc_resp-reg_receiver"/>
</dbReference>
<evidence type="ECO:0000256" key="3">
    <source>
        <dbReference type="ARBA" id="ARBA00023163"/>
    </source>
</evidence>
<dbReference type="SMART" id="SM00448">
    <property type="entry name" value="REC"/>
    <property type="match status" value="1"/>
</dbReference>
<dbReference type="Gene3D" id="3.40.50.2300">
    <property type="match status" value="1"/>
</dbReference>
<keyword evidence="2" id="KW-0805">Transcription regulation</keyword>
<protein>
    <submittedName>
        <fullName evidence="6">Response regulator receiver protein</fullName>
    </submittedName>
</protein>
<dbReference type="STRING" id="670307.HYPDE_34308"/>
<proteinExistence type="predicted"/>